<dbReference type="PROSITE" id="PS51031">
    <property type="entry name" value="BESS"/>
    <property type="match status" value="1"/>
</dbReference>
<keyword evidence="5" id="KW-1185">Reference proteome</keyword>
<dbReference type="Proteomes" id="UP000008792">
    <property type="component" value="Unassembled WGS sequence"/>
</dbReference>
<dbReference type="Pfam" id="PF10545">
    <property type="entry name" value="MADF_DNA_bdg"/>
    <property type="match status" value="1"/>
</dbReference>
<dbReference type="HOGENOM" id="CLU_967297_0_0_1"/>
<dbReference type="OrthoDB" id="6629625at2759"/>
<gene>
    <name evidence="4" type="primary">Dvir\GJ20602</name>
    <name evidence="4" type="ORF">Dvir_GJ20602</name>
</gene>
<evidence type="ECO:0000259" key="3">
    <source>
        <dbReference type="PROSITE" id="PS51031"/>
    </source>
</evidence>
<protein>
    <recommendedName>
        <fullName evidence="6">MADF domain-containing protein</fullName>
    </recommendedName>
</protein>
<dbReference type="AlphaFoldDB" id="B4LLP4"/>
<evidence type="ECO:0008006" key="6">
    <source>
        <dbReference type="Google" id="ProtNLM"/>
    </source>
</evidence>
<dbReference type="PhylomeDB" id="B4LLP4"/>
<evidence type="ECO:0000256" key="1">
    <source>
        <dbReference type="PROSITE-ProRule" id="PRU00371"/>
    </source>
</evidence>
<dbReference type="PANTHER" id="PTHR21505">
    <property type="entry name" value="MADF DOMAIN-CONTAINING PROTEIN-RELATED"/>
    <property type="match status" value="1"/>
</dbReference>
<evidence type="ECO:0000313" key="4">
    <source>
        <dbReference type="EMBL" id="EDW60907.1"/>
    </source>
</evidence>
<evidence type="ECO:0000259" key="2">
    <source>
        <dbReference type="PROSITE" id="PS51029"/>
    </source>
</evidence>
<feature type="domain" description="BESS" evidence="3">
    <location>
        <begin position="224"/>
        <end position="263"/>
    </location>
</feature>
<dbReference type="SMART" id="SM00595">
    <property type="entry name" value="MADF"/>
    <property type="match status" value="1"/>
</dbReference>
<dbReference type="InterPro" id="IPR006578">
    <property type="entry name" value="MADF-dom"/>
</dbReference>
<dbReference type="PANTHER" id="PTHR21505:SF8">
    <property type="entry name" value="DPT-YFP REPRESSOR BY OVEREXPRESSION, ISOFORM D-RELATED"/>
    <property type="match status" value="1"/>
</dbReference>
<dbReference type="FunCoup" id="B4LLP4">
    <property type="interactions" value="1"/>
</dbReference>
<comment type="subcellular location">
    <subcellularLocation>
        <location evidence="1">Nucleus</location>
    </subcellularLocation>
</comment>
<dbReference type="GO" id="GO:0003677">
    <property type="term" value="F:DNA binding"/>
    <property type="evidence" value="ECO:0007669"/>
    <property type="project" value="InterPro"/>
</dbReference>
<dbReference type="eggNOG" id="ENOG502SDRG">
    <property type="taxonomic scope" value="Eukaryota"/>
</dbReference>
<organism evidence="4 5">
    <name type="scientific">Drosophila virilis</name>
    <name type="common">Fruit fly</name>
    <dbReference type="NCBI Taxonomy" id="7244"/>
    <lineage>
        <taxon>Eukaryota</taxon>
        <taxon>Metazoa</taxon>
        <taxon>Ecdysozoa</taxon>
        <taxon>Arthropoda</taxon>
        <taxon>Hexapoda</taxon>
        <taxon>Insecta</taxon>
        <taxon>Pterygota</taxon>
        <taxon>Neoptera</taxon>
        <taxon>Endopterygota</taxon>
        <taxon>Diptera</taxon>
        <taxon>Brachycera</taxon>
        <taxon>Muscomorpha</taxon>
        <taxon>Ephydroidea</taxon>
        <taxon>Drosophilidae</taxon>
        <taxon>Drosophila</taxon>
    </lineage>
</organism>
<dbReference type="PROSITE" id="PS51029">
    <property type="entry name" value="MADF"/>
    <property type="match status" value="1"/>
</dbReference>
<dbReference type="EMBL" id="CH940648">
    <property type="protein sequence ID" value="EDW60907.1"/>
    <property type="molecule type" value="Genomic_DNA"/>
</dbReference>
<dbReference type="OMA" id="PKIPWFA"/>
<reference evidence="4 5" key="1">
    <citation type="journal article" date="2007" name="Nature">
        <title>Evolution of genes and genomes on the Drosophila phylogeny.</title>
        <authorList>
            <consortium name="Drosophila 12 Genomes Consortium"/>
            <person name="Clark A.G."/>
            <person name="Eisen M.B."/>
            <person name="Smith D.R."/>
            <person name="Bergman C.M."/>
            <person name="Oliver B."/>
            <person name="Markow T.A."/>
            <person name="Kaufman T.C."/>
            <person name="Kellis M."/>
            <person name="Gelbart W."/>
            <person name="Iyer V.N."/>
            <person name="Pollard D.A."/>
            <person name="Sackton T.B."/>
            <person name="Larracuente A.M."/>
            <person name="Singh N.D."/>
            <person name="Abad J.P."/>
            <person name="Abt D.N."/>
            <person name="Adryan B."/>
            <person name="Aguade M."/>
            <person name="Akashi H."/>
            <person name="Anderson W.W."/>
            <person name="Aquadro C.F."/>
            <person name="Ardell D.H."/>
            <person name="Arguello R."/>
            <person name="Artieri C.G."/>
            <person name="Barbash D.A."/>
            <person name="Barker D."/>
            <person name="Barsanti P."/>
            <person name="Batterham P."/>
            <person name="Batzoglou S."/>
            <person name="Begun D."/>
            <person name="Bhutkar A."/>
            <person name="Blanco E."/>
            <person name="Bosak S.A."/>
            <person name="Bradley R.K."/>
            <person name="Brand A.D."/>
            <person name="Brent M.R."/>
            <person name="Brooks A.N."/>
            <person name="Brown R.H."/>
            <person name="Butlin R.K."/>
            <person name="Caggese C."/>
            <person name="Calvi B.R."/>
            <person name="Bernardo de Carvalho A."/>
            <person name="Caspi A."/>
            <person name="Castrezana S."/>
            <person name="Celniker S.E."/>
            <person name="Chang J.L."/>
            <person name="Chapple C."/>
            <person name="Chatterji S."/>
            <person name="Chinwalla A."/>
            <person name="Civetta A."/>
            <person name="Clifton S.W."/>
            <person name="Comeron J.M."/>
            <person name="Costello J.C."/>
            <person name="Coyne J.A."/>
            <person name="Daub J."/>
            <person name="David R.G."/>
            <person name="Delcher A.L."/>
            <person name="Delehaunty K."/>
            <person name="Do C.B."/>
            <person name="Ebling H."/>
            <person name="Edwards K."/>
            <person name="Eickbush T."/>
            <person name="Evans J.D."/>
            <person name="Filipski A."/>
            <person name="Findeiss S."/>
            <person name="Freyhult E."/>
            <person name="Fulton L."/>
            <person name="Fulton R."/>
            <person name="Garcia A.C."/>
            <person name="Gardiner A."/>
            <person name="Garfield D.A."/>
            <person name="Garvin B.E."/>
            <person name="Gibson G."/>
            <person name="Gilbert D."/>
            <person name="Gnerre S."/>
            <person name="Godfrey J."/>
            <person name="Good R."/>
            <person name="Gotea V."/>
            <person name="Gravely B."/>
            <person name="Greenberg A.J."/>
            <person name="Griffiths-Jones S."/>
            <person name="Gross S."/>
            <person name="Guigo R."/>
            <person name="Gustafson E.A."/>
            <person name="Haerty W."/>
            <person name="Hahn M.W."/>
            <person name="Halligan D.L."/>
            <person name="Halpern A.L."/>
            <person name="Halter G.M."/>
            <person name="Han M.V."/>
            <person name="Heger A."/>
            <person name="Hillier L."/>
            <person name="Hinrichs A.S."/>
            <person name="Holmes I."/>
            <person name="Hoskins R.A."/>
            <person name="Hubisz M.J."/>
            <person name="Hultmark D."/>
            <person name="Huntley M.A."/>
            <person name="Jaffe D.B."/>
            <person name="Jagadeeshan S."/>
            <person name="Jeck W.R."/>
            <person name="Johnson J."/>
            <person name="Jones C.D."/>
            <person name="Jordan W.C."/>
            <person name="Karpen G.H."/>
            <person name="Kataoka E."/>
            <person name="Keightley P.D."/>
            <person name="Kheradpour P."/>
            <person name="Kirkness E.F."/>
            <person name="Koerich L.B."/>
            <person name="Kristiansen K."/>
            <person name="Kudrna D."/>
            <person name="Kulathinal R.J."/>
            <person name="Kumar S."/>
            <person name="Kwok R."/>
            <person name="Lander E."/>
            <person name="Langley C.H."/>
            <person name="Lapoint R."/>
            <person name="Lazzaro B.P."/>
            <person name="Lee S.J."/>
            <person name="Levesque L."/>
            <person name="Li R."/>
            <person name="Lin C.F."/>
            <person name="Lin M.F."/>
            <person name="Lindblad-Toh K."/>
            <person name="Llopart A."/>
            <person name="Long M."/>
            <person name="Low L."/>
            <person name="Lozovsky E."/>
            <person name="Lu J."/>
            <person name="Luo M."/>
            <person name="Machado C.A."/>
            <person name="Makalowski W."/>
            <person name="Marzo M."/>
            <person name="Matsuda M."/>
            <person name="Matzkin L."/>
            <person name="McAllister B."/>
            <person name="McBride C.S."/>
            <person name="McKernan B."/>
            <person name="McKernan K."/>
            <person name="Mendez-Lago M."/>
            <person name="Minx P."/>
            <person name="Mollenhauer M.U."/>
            <person name="Montooth K."/>
            <person name="Mount S.M."/>
            <person name="Mu X."/>
            <person name="Myers E."/>
            <person name="Negre B."/>
            <person name="Newfeld S."/>
            <person name="Nielsen R."/>
            <person name="Noor M.A."/>
            <person name="O'Grady P."/>
            <person name="Pachter L."/>
            <person name="Papaceit M."/>
            <person name="Parisi M.J."/>
            <person name="Parisi M."/>
            <person name="Parts L."/>
            <person name="Pedersen J.S."/>
            <person name="Pesole G."/>
            <person name="Phillippy A.M."/>
            <person name="Ponting C.P."/>
            <person name="Pop M."/>
            <person name="Porcelli D."/>
            <person name="Powell J.R."/>
            <person name="Prohaska S."/>
            <person name="Pruitt K."/>
            <person name="Puig M."/>
            <person name="Quesneville H."/>
            <person name="Ram K.R."/>
            <person name="Rand D."/>
            <person name="Rasmussen M.D."/>
            <person name="Reed L.K."/>
            <person name="Reenan R."/>
            <person name="Reily A."/>
            <person name="Remington K.A."/>
            <person name="Rieger T.T."/>
            <person name="Ritchie M.G."/>
            <person name="Robin C."/>
            <person name="Rogers Y.H."/>
            <person name="Rohde C."/>
            <person name="Rozas J."/>
            <person name="Rubenfield M.J."/>
            <person name="Ruiz A."/>
            <person name="Russo S."/>
            <person name="Salzberg S.L."/>
            <person name="Sanchez-Gracia A."/>
            <person name="Saranga D.J."/>
            <person name="Sato H."/>
            <person name="Schaeffer S.W."/>
            <person name="Schatz M.C."/>
            <person name="Schlenke T."/>
            <person name="Schwartz R."/>
            <person name="Segarra C."/>
            <person name="Singh R.S."/>
            <person name="Sirot L."/>
            <person name="Sirota M."/>
            <person name="Sisneros N.B."/>
            <person name="Smith C.D."/>
            <person name="Smith T.F."/>
            <person name="Spieth J."/>
            <person name="Stage D.E."/>
            <person name="Stark A."/>
            <person name="Stephan W."/>
            <person name="Strausberg R.L."/>
            <person name="Strempel S."/>
            <person name="Sturgill D."/>
            <person name="Sutton G."/>
            <person name="Sutton G.G."/>
            <person name="Tao W."/>
            <person name="Teichmann S."/>
            <person name="Tobari Y.N."/>
            <person name="Tomimura Y."/>
            <person name="Tsolas J.M."/>
            <person name="Valente V.L."/>
            <person name="Venter E."/>
            <person name="Venter J.C."/>
            <person name="Vicario S."/>
            <person name="Vieira F.G."/>
            <person name="Vilella A.J."/>
            <person name="Villasante A."/>
            <person name="Walenz B."/>
            <person name="Wang J."/>
            <person name="Wasserman M."/>
            <person name="Watts T."/>
            <person name="Wilson D."/>
            <person name="Wilson R.K."/>
            <person name="Wing R.A."/>
            <person name="Wolfner M.F."/>
            <person name="Wong A."/>
            <person name="Wong G.K."/>
            <person name="Wu C.I."/>
            <person name="Wu G."/>
            <person name="Yamamoto D."/>
            <person name="Yang H.P."/>
            <person name="Yang S.P."/>
            <person name="Yorke J.A."/>
            <person name="Yoshida K."/>
            <person name="Zdobnov E."/>
            <person name="Zhang P."/>
            <person name="Zhang Y."/>
            <person name="Zimin A.V."/>
            <person name="Baldwin J."/>
            <person name="Abdouelleil A."/>
            <person name="Abdulkadir J."/>
            <person name="Abebe A."/>
            <person name="Abera B."/>
            <person name="Abreu J."/>
            <person name="Acer S.C."/>
            <person name="Aftuck L."/>
            <person name="Alexander A."/>
            <person name="An P."/>
            <person name="Anderson E."/>
            <person name="Anderson S."/>
            <person name="Arachi H."/>
            <person name="Azer M."/>
            <person name="Bachantsang P."/>
            <person name="Barry A."/>
            <person name="Bayul T."/>
            <person name="Berlin A."/>
            <person name="Bessette D."/>
            <person name="Bloom T."/>
            <person name="Blye J."/>
            <person name="Boguslavskiy L."/>
            <person name="Bonnet C."/>
            <person name="Boukhgalter B."/>
            <person name="Bourzgui I."/>
            <person name="Brown A."/>
            <person name="Cahill P."/>
            <person name="Channer S."/>
            <person name="Cheshatsang Y."/>
            <person name="Chuda L."/>
            <person name="Citroen M."/>
            <person name="Collymore A."/>
            <person name="Cooke P."/>
            <person name="Costello M."/>
            <person name="D'Aco K."/>
            <person name="Daza R."/>
            <person name="De Haan G."/>
            <person name="DeGray S."/>
            <person name="DeMaso C."/>
            <person name="Dhargay N."/>
            <person name="Dooley K."/>
            <person name="Dooley E."/>
            <person name="Doricent M."/>
            <person name="Dorje P."/>
            <person name="Dorjee K."/>
            <person name="Dupes A."/>
            <person name="Elong R."/>
            <person name="Falk J."/>
            <person name="Farina A."/>
            <person name="Faro S."/>
            <person name="Ferguson D."/>
            <person name="Fisher S."/>
            <person name="Foley C.D."/>
            <person name="Franke A."/>
            <person name="Friedrich D."/>
            <person name="Gadbois L."/>
            <person name="Gearin G."/>
            <person name="Gearin C.R."/>
            <person name="Giannoukos G."/>
            <person name="Goode T."/>
            <person name="Graham J."/>
            <person name="Grandbois E."/>
            <person name="Grewal S."/>
            <person name="Gyaltsen K."/>
            <person name="Hafez N."/>
            <person name="Hagos B."/>
            <person name="Hall J."/>
            <person name="Henson C."/>
            <person name="Hollinger A."/>
            <person name="Honan T."/>
            <person name="Huard M.D."/>
            <person name="Hughes L."/>
            <person name="Hurhula B."/>
            <person name="Husby M.E."/>
            <person name="Kamat A."/>
            <person name="Kanga B."/>
            <person name="Kashin S."/>
            <person name="Khazanovich D."/>
            <person name="Kisner P."/>
            <person name="Lance K."/>
            <person name="Lara M."/>
            <person name="Lee W."/>
            <person name="Lennon N."/>
            <person name="Letendre F."/>
            <person name="LeVine R."/>
            <person name="Lipovsky A."/>
            <person name="Liu X."/>
            <person name="Liu J."/>
            <person name="Liu S."/>
            <person name="Lokyitsang T."/>
            <person name="Lokyitsang Y."/>
            <person name="Lubonja R."/>
            <person name="Lui A."/>
            <person name="MacDonald P."/>
            <person name="Magnisalis V."/>
            <person name="Maru K."/>
            <person name="Matthews C."/>
            <person name="McCusker W."/>
            <person name="McDonough S."/>
            <person name="Mehta T."/>
            <person name="Meldrim J."/>
            <person name="Meneus L."/>
            <person name="Mihai O."/>
            <person name="Mihalev A."/>
            <person name="Mihova T."/>
            <person name="Mittelman R."/>
            <person name="Mlenga V."/>
            <person name="Montmayeur A."/>
            <person name="Mulrain L."/>
            <person name="Navidi A."/>
            <person name="Naylor J."/>
            <person name="Negash T."/>
            <person name="Nguyen T."/>
            <person name="Nguyen N."/>
            <person name="Nicol R."/>
            <person name="Norbu C."/>
            <person name="Norbu N."/>
            <person name="Novod N."/>
            <person name="O'Neill B."/>
            <person name="Osman S."/>
            <person name="Markiewicz E."/>
            <person name="Oyono O.L."/>
            <person name="Patti C."/>
            <person name="Phunkhang P."/>
            <person name="Pierre F."/>
            <person name="Priest M."/>
            <person name="Raghuraman S."/>
            <person name="Rege F."/>
            <person name="Reyes R."/>
            <person name="Rise C."/>
            <person name="Rogov P."/>
            <person name="Ross K."/>
            <person name="Ryan E."/>
            <person name="Settipalli S."/>
            <person name="Shea T."/>
            <person name="Sherpa N."/>
            <person name="Shi L."/>
            <person name="Shih D."/>
            <person name="Sparrow T."/>
            <person name="Spaulding J."/>
            <person name="Stalker J."/>
            <person name="Stange-Thomann N."/>
            <person name="Stavropoulos S."/>
            <person name="Stone C."/>
            <person name="Strader C."/>
            <person name="Tesfaye S."/>
            <person name="Thomson T."/>
            <person name="Thoulutsang Y."/>
            <person name="Thoulutsang D."/>
            <person name="Topham K."/>
            <person name="Topping I."/>
            <person name="Tsamla T."/>
            <person name="Vassiliev H."/>
            <person name="Vo A."/>
            <person name="Wangchuk T."/>
            <person name="Wangdi T."/>
            <person name="Weiand M."/>
            <person name="Wilkinson J."/>
            <person name="Wilson A."/>
            <person name="Yadav S."/>
            <person name="Young G."/>
            <person name="Yu Q."/>
            <person name="Zembek L."/>
            <person name="Zhong D."/>
            <person name="Zimmer A."/>
            <person name="Zwirko Z."/>
            <person name="Jaffe D.B."/>
            <person name="Alvarez P."/>
            <person name="Brockman W."/>
            <person name="Butler J."/>
            <person name="Chin C."/>
            <person name="Gnerre S."/>
            <person name="Grabherr M."/>
            <person name="Kleber M."/>
            <person name="Mauceli E."/>
            <person name="MacCallum I."/>
        </authorList>
    </citation>
    <scope>NUCLEOTIDE SEQUENCE [LARGE SCALE GENOMIC DNA]</scope>
    <source>
        <strain evidence="5">Tucson 15010-1051.87</strain>
    </source>
</reference>
<accession>B4LLP4</accession>
<dbReference type="GO" id="GO:0005634">
    <property type="term" value="C:nucleus"/>
    <property type="evidence" value="ECO:0007669"/>
    <property type="project" value="UniProtKB-SubCell"/>
</dbReference>
<keyword evidence="1" id="KW-0539">Nucleus</keyword>
<evidence type="ECO:0000313" key="5">
    <source>
        <dbReference type="Proteomes" id="UP000008792"/>
    </source>
</evidence>
<feature type="domain" description="MADF" evidence="2">
    <location>
        <begin position="19"/>
        <end position="111"/>
    </location>
</feature>
<sequence>MSSNGGGLPFRFTDERHMKFVELYSREPCLWNRRPYLWGARNAAYKRIQLGINAETEPNENSITLQGVKMKIKNMRTGYHQELKKIRANPKYTPKIPWFAPLHKFLAQFLDKKSEEEVVLVPSPPLKRLQIKLPRLKTIKLLPLEESEAKPDIKMELEPTQQVLIPTTALPLMPALTPPPPLRLITPPAQPPSPVPPQILEVTSLPTVNSTSVDRPRALQSTGDDEFTYFGLSVAAQLRSMPLSNAMIMQSKIQYMLSMERRRIGGDTTEANFFA</sequence>
<proteinExistence type="predicted"/>
<dbReference type="InParanoid" id="B4LLP4"/>
<dbReference type="KEGG" id="dvi:6625902"/>
<dbReference type="InterPro" id="IPR004210">
    <property type="entry name" value="BESS_motif"/>
</dbReference>
<name>B4LLP4_DROVI</name>